<comment type="caution">
    <text evidence="1">The sequence shown here is derived from an EMBL/GenBank/DDBJ whole genome shotgun (WGS) entry which is preliminary data.</text>
</comment>
<evidence type="ECO:0000313" key="2">
    <source>
        <dbReference type="Proteomes" id="UP001064048"/>
    </source>
</evidence>
<reference evidence="1 2" key="1">
    <citation type="journal article" date="2022" name="Genome Biol. Evol.">
        <title>The Spruce Budworm Genome: Reconstructing the Evolutionary History of Antifreeze Proteins.</title>
        <authorList>
            <person name="Beliveau C."/>
            <person name="Gagne P."/>
            <person name="Picq S."/>
            <person name="Vernygora O."/>
            <person name="Keeling C.I."/>
            <person name="Pinkney K."/>
            <person name="Doucet D."/>
            <person name="Wen F."/>
            <person name="Johnston J.S."/>
            <person name="Maaroufi H."/>
            <person name="Boyle B."/>
            <person name="Laroche J."/>
            <person name="Dewar K."/>
            <person name="Juretic N."/>
            <person name="Blackburn G."/>
            <person name="Nisole A."/>
            <person name="Brunet B."/>
            <person name="Brandao M."/>
            <person name="Lumley L."/>
            <person name="Duan J."/>
            <person name="Quan G."/>
            <person name="Lucarotti C.J."/>
            <person name="Roe A.D."/>
            <person name="Sperling F.A.H."/>
            <person name="Levesque R.C."/>
            <person name="Cusson M."/>
        </authorList>
    </citation>
    <scope>NUCLEOTIDE SEQUENCE [LARGE SCALE GENOMIC DNA]</scope>
    <source>
        <strain evidence="1">Glfc:IPQL:Cfum</strain>
    </source>
</reference>
<dbReference type="Proteomes" id="UP001064048">
    <property type="component" value="Chromosome 23"/>
</dbReference>
<protein>
    <submittedName>
        <fullName evidence="1">Uncharacterized protein</fullName>
    </submittedName>
</protein>
<keyword evidence="2" id="KW-1185">Reference proteome</keyword>
<organism evidence="1 2">
    <name type="scientific">Choristoneura fumiferana</name>
    <name type="common">Spruce budworm moth</name>
    <name type="synonym">Archips fumiferana</name>
    <dbReference type="NCBI Taxonomy" id="7141"/>
    <lineage>
        <taxon>Eukaryota</taxon>
        <taxon>Metazoa</taxon>
        <taxon>Ecdysozoa</taxon>
        <taxon>Arthropoda</taxon>
        <taxon>Hexapoda</taxon>
        <taxon>Insecta</taxon>
        <taxon>Pterygota</taxon>
        <taxon>Neoptera</taxon>
        <taxon>Endopterygota</taxon>
        <taxon>Lepidoptera</taxon>
        <taxon>Glossata</taxon>
        <taxon>Ditrysia</taxon>
        <taxon>Tortricoidea</taxon>
        <taxon>Tortricidae</taxon>
        <taxon>Tortricinae</taxon>
        <taxon>Choristoneura</taxon>
    </lineage>
</organism>
<name>A0ACC0KS32_CHOFU</name>
<sequence>MALSAAERQQRCREKRKNDPEKVEEVRRLQLRSIEEPAGGAGAGMPATTCYDAECARTEAWLDENQEFVHDYFLRKATRQVVDAWLVSHATPPSAELASPSRAGSGATTPVRKISAHEFERGGLLKPLVTTVDGTPTFLGDQPAHAAPSRPQRRSRHELRQLDEKELIFELVSLQKSQASYALCD</sequence>
<evidence type="ECO:0000313" key="1">
    <source>
        <dbReference type="EMBL" id="KAI8439339.1"/>
    </source>
</evidence>
<proteinExistence type="predicted"/>
<accession>A0ACC0KS32</accession>
<gene>
    <name evidence="1" type="ORF">MSG28_013163</name>
</gene>
<dbReference type="EMBL" id="CM046123">
    <property type="protein sequence ID" value="KAI8439339.1"/>
    <property type="molecule type" value="Genomic_DNA"/>
</dbReference>